<reference evidence="2" key="1">
    <citation type="journal article" date="2007" name="J. Bacteriol.">
        <title>Comparative genome analysis of four magnetotactic bacteria reveals a complex set of group-specific genes implicated in magnetosome biomineralization and function.</title>
        <authorList>
            <person name="Richter M."/>
            <person name="Kube M."/>
            <person name="Bazylinski D.A."/>
            <person name="Lombardot T."/>
            <person name="Gloeckner F.O."/>
            <person name="Reinhardt R."/>
            <person name="Schueler D."/>
        </authorList>
    </citation>
    <scope>NUCLEOTIDE SEQUENCE</scope>
    <source>
        <strain evidence="2">MSR-1</strain>
    </source>
</reference>
<accession>A4TYV5</accession>
<dbReference type="RefSeq" id="WP_024082047.1">
    <property type="nucleotide sequence ID" value="NZ_CP027527.1"/>
</dbReference>
<protein>
    <submittedName>
        <fullName evidence="2">Secreted protein</fullName>
    </submittedName>
</protein>
<organism evidence="2">
    <name type="scientific">Magnetospirillum gryphiswaldense</name>
    <dbReference type="NCBI Taxonomy" id="55518"/>
    <lineage>
        <taxon>Bacteria</taxon>
        <taxon>Pseudomonadati</taxon>
        <taxon>Pseudomonadota</taxon>
        <taxon>Alphaproteobacteria</taxon>
        <taxon>Rhodospirillales</taxon>
        <taxon>Rhodospirillaceae</taxon>
        <taxon>Magnetospirillum</taxon>
    </lineage>
</organism>
<evidence type="ECO:0000256" key="1">
    <source>
        <dbReference type="SAM" id="MobiDB-lite"/>
    </source>
</evidence>
<evidence type="ECO:0000313" key="2">
    <source>
        <dbReference type="EMBL" id="CAM75812.1"/>
    </source>
</evidence>
<sequence>MGIGRIATFLSSLSPGSESAALAASDEVSADSARMTEQSGGARDRRQPQDSNQTGDITQQLQTMIAAVRQLNDNAVQQGAAIAVSSAGAQLKNAVTGLGHLLAAVDAQVLAGAAHTQIKQANDVVDAVEAGIAGTQAATEQLLRQMPAQQAQYAQETSQRFQAEMRQALDRVRGSLAPFQR</sequence>
<proteinExistence type="predicted"/>
<dbReference type="EMBL" id="CU459003">
    <property type="protein sequence ID" value="CAM75812.1"/>
    <property type="molecule type" value="Genomic_DNA"/>
</dbReference>
<feature type="region of interest" description="Disordered" evidence="1">
    <location>
        <begin position="15"/>
        <end position="57"/>
    </location>
</feature>
<name>A4TYV5_9PROT</name>
<dbReference type="AlphaFoldDB" id="A4TYV5"/>
<gene>
    <name evidence="2" type="ORF">MGR_3376</name>
</gene>